<evidence type="ECO:0000256" key="3">
    <source>
        <dbReference type="ARBA" id="ARBA00022692"/>
    </source>
</evidence>
<feature type="transmembrane region" description="Helical" evidence="6">
    <location>
        <begin position="110"/>
        <end position="132"/>
    </location>
</feature>
<dbReference type="InterPro" id="IPR011701">
    <property type="entry name" value="MFS"/>
</dbReference>
<evidence type="ECO:0000256" key="2">
    <source>
        <dbReference type="ARBA" id="ARBA00022448"/>
    </source>
</evidence>
<dbReference type="Proteomes" id="UP000036893">
    <property type="component" value="Unassembled WGS sequence"/>
</dbReference>
<dbReference type="EMBL" id="BBXM02000005">
    <property type="protein sequence ID" value="GIC91305.1"/>
    <property type="molecule type" value="Genomic_DNA"/>
</dbReference>
<keyword evidence="2" id="KW-0813">Transport</keyword>
<dbReference type="GeneID" id="66995225"/>
<dbReference type="SUPFAM" id="SSF103473">
    <property type="entry name" value="MFS general substrate transporter"/>
    <property type="match status" value="1"/>
</dbReference>
<proteinExistence type="predicted"/>
<dbReference type="RefSeq" id="XP_043148571.1">
    <property type="nucleotide sequence ID" value="XM_043292636.1"/>
</dbReference>
<dbReference type="GO" id="GO:0022857">
    <property type="term" value="F:transmembrane transporter activity"/>
    <property type="evidence" value="ECO:0007669"/>
    <property type="project" value="InterPro"/>
</dbReference>
<dbReference type="PANTHER" id="PTHR23502:SF31">
    <property type="entry name" value="POLYAMINE TRANSPORTER 1"/>
    <property type="match status" value="1"/>
</dbReference>
<dbReference type="GO" id="GO:0005886">
    <property type="term" value="C:plasma membrane"/>
    <property type="evidence" value="ECO:0007669"/>
    <property type="project" value="TreeGrafter"/>
</dbReference>
<sequence>MTVFPGPLFAPFVGGFIVESYLGWRWTEYLTGIMGATAFVLDLFFLEETYPPVVLIGKAAKLRQRTRNWGIHAKQEETEVEFGELIGKNFSRPLRILFTEPIFNALGVNWTGTLLGCVAAILMPIPLLFYLYGPKTRAKSKFAMEYIVAVQAHNDEHGE</sequence>
<keyword evidence="3 6" id="KW-0812">Transmembrane</keyword>
<evidence type="ECO:0000256" key="5">
    <source>
        <dbReference type="ARBA" id="ARBA00023136"/>
    </source>
</evidence>
<gene>
    <name evidence="7" type="ORF">Aud_007748</name>
</gene>
<dbReference type="Pfam" id="PF07690">
    <property type="entry name" value="MFS_1"/>
    <property type="match status" value="1"/>
</dbReference>
<comment type="caution">
    <text evidence="7">The sequence shown here is derived from an EMBL/GenBank/DDBJ whole genome shotgun (WGS) entry which is preliminary data.</text>
</comment>
<organism evidence="7 8">
    <name type="scientific">Aspergillus udagawae</name>
    <dbReference type="NCBI Taxonomy" id="91492"/>
    <lineage>
        <taxon>Eukaryota</taxon>
        <taxon>Fungi</taxon>
        <taxon>Dikarya</taxon>
        <taxon>Ascomycota</taxon>
        <taxon>Pezizomycotina</taxon>
        <taxon>Eurotiomycetes</taxon>
        <taxon>Eurotiomycetidae</taxon>
        <taxon>Eurotiales</taxon>
        <taxon>Aspergillaceae</taxon>
        <taxon>Aspergillus</taxon>
        <taxon>Aspergillus subgen. Fumigati</taxon>
    </lineage>
</organism>
<evidence type="ECO:0000256" key="6">
    <source>
        <dbReference type="SAM" id="Phobius"/>
    </source>
</evidence>
<keyword evidence="5 6" id="KW-0472">Membrane</keyword>
<comment type="subcellular location">
    <subcellularLocation>
        <location evidence="1">Membrane</location>
        <topology evidence="1">Multi-pass membrane protein</topology>
    </subcellularLocation>
</comment>
<accession>A0A8E0QVP7</accession>
<keyword evidence="4 6" id="KW-1133">Transmembrane helix</keyword>
<name>A0A8E0QVP7_9EURO</name>
<dbReference type="AlphaFoldDB" id="A0A8E0QVP7"/>
<reference evidence="7" key="2">
    <citation type="submission" date="2021-01" db="EMBL/GenBank/DDBJ databases">
        <title>Pan-genome distribution and transcriptional activeness of fungal secondary metabolism genes in Aspergillus section Fumigati.</title>
        <authorList>
            <person name="Takahashi H."/>
            <person name="Umemura M."/>
            <person name="Ninomiya A."/>
            <person name="Kusuya Y."/>
            <person name="Urayama S."/>
            <person name="Shimizu M."/>
            <person name="Watanabe A."/>
            <person name="Kamei K."/>
            <person name="Yaguchi T."/>
            <person name="Hagiwara D."/>
        </authorList>
    </citation>
    <scope>NUCLEOTIDE SEQUENCE</scope>
    <source>
        <strain evidence="7">IFM 46973</strain>
    </source>
</reference>
<dbReference type="Gene3D" id="1.20.1250.20">
    <property type="entry name" value="MFS general substrate transporter like domains"/>
    <property type="match status" value="1"/>
</dbReference>
<dbReference type="InterPro" id="IPR036259">
    <property type="entry name" value="MFS_trans_sf"/>
</dbReference>
<evidence type="ECO:0000256" key="1">
    <source>
        <dbReference type="ARBA" id="ARBA00004141"/>
    </source>
</evidence>
<evidence type="ECO:0000256" key="4">
    <source>
        <dbReference type="ARBA" id="ARBA00022989"/>
    </source>
</evidence>
<reference evidence="7" key="1">
    <citation type="journal article" date="2015" name="Genome Announc.">
        <title>Draft Genome Sequence of the Pathogenic Filamentous Fungus Aspergillus udagawae Strain IFM 46973T.</title>
        <authorList>
            <person name="Kusuya Y."/>
            <person name="Takahashi-Nakaguchi A."/>
            <person name="Takahashi H."/>
            <person name="Yaguchi T."/>
        </authorList>
    </citation>
    <scope>NUCLEOTIDE SEQUENCE</scope>
    <source>
        <strain evidence="7">IFM 46973</strain>
    </source>
</reference>
<protein>
    <submittedName>
        <fullName evidence="7">Uncharacterized protein</fullName>
    </submittedName>
</protein>
<evidence type="ECO:0000313" key="8">
    <source>
        <dbReference type="Proteomes" id="UP000036893"/>
    </source>
</evidence>
<evidence type="ECO:0000313" key="7">
    <source>
        <dbReference type="EMBL" id="GIC91305.1"/>
    </source>
</evidence>
<dbReference type="PANTHER" id="PTHR23502">
    <property type="entry name" value="MAJOR FACILITATOR SUPERFAMILY"/>
    <property type="match status" value="1"/>
</dbReference>